<dbReference type="HOGENOM" id="CLU_013985_23_1_2"/>
<dbReference type="PANTHER" id="PTHR43877:SF1">
    <property type="entry name" value="ACETYLTRANSFERASE"/>
    <property type="match status" value="1"/>
</dbReference>
<proteinExistence type="predicted"/>
<dbReference type="PROSITE" id="PS51186">
    <property type="entry name" value="GNAT"/>
    <property type="match status" value="1"/>
</dbReference>
<evidence type="ECO:0000313" key="4">
    <source>
        <dbReference type="EMBL" id="CCQ36513.1"/>
    </source>
</evidence>
<dbReference type="InterPro" id="IPR000182">
    <property type="entry name" value="GNAT_dom"/>
</dbReference>
<reference evidence="4 5" key="1">
    <citation type="journal article" date="2013" name="Genome Announc.">
        <title>Genome of the haloarchaeon Natronomonas moolapensis, a neutrophilic member of a previously haloalkaliphilic genus.</title>
        <authorList>
            <person name="Dyall-Smith M.L."/>
            <person name="Pfeiffer F."/>
            <person name="Oberwinkler T."/>
            <person name="Klee K."/>
            <person name="Rampp M."/>
            <person name="Palm P."/>
            <person name="Gross K."/>
            <person name="Schuster S.C."/>
            <person name="Oesterhelt D."/>
        </authorList>
    </citation>
    <scope>NUCLEOTIDE SEQUENCE [LARGE SCALE GENOMIC DNA]</scope>
    <source>
        <strain evidence="5">DSM 18674 / JCM 14361 / 8.8.11</strain>
    </source>
</reference>
<dbReference type="GO" id="GO:0016747">
    <property type="term" value="F:acyltransferase activity, transferring groups other than amino-acyl groups"/>
    <property type="evidence" value="ECO:0007669"/>
    <property type="project" value="InterPro"/>
</dbReference>
<dbReference type="EC" id="2.3.1.-" evidence="4"/>
<dbReference type="InterPro" id="IPR050832">
    <property type="entry name" value="Bact_Acetyltransf"/>
</dbReference>
<dbReference type="PANTHER" id="PTHR43877">
    <property type="entry name" value="AMINOALKYLPHOSPHONATE N-ACETYLTRANSFERASE-RELATED-RELATED"/>
    <property type="match status" value="1"/>
</dbReference>
<evidence type="ECO:0000256" key="2">
    <source>
        <dbReference type="ARBA" id="ARBA00023315"/>
    </source>
</evidence>
<accession>M1Y225</accession>
<dbReference type="RefSeq" id="WP_015409312.1">
    <property type="nucleotide sequence ID" value="NC_020388.1"/>
</dbReference>
<evidence type="ECO:0000313" key="5">
    <source>
        <dbReference type="Proteomes" id="UP000011867"/>
    </source>
</evidence>
<name>M1Y225_NATM8</name>
<dbReference type="Gene3D" id="3.40.630.30">
    <property type="match status" value="1"/>
</dbReference>
<protein>
    <submittedName>
        <fullName evidence="4">GNAT family acetyltransferase</fullName>
        <ecNumber evidence="4">2.3.1.-</ecNumber>
    </submittedName>
</protein>
<dbReference type="GeneID" id="14651241"/>
<dbReference type="SUPFAM" id="SSF55729">
    <property type="entry name" value="Acyl-CoA N-acyltransferases (Nat)"/>
    <property type="match status" value="1"/>
</dbReference>
<evidence type="ECO:0000256" key="1">
    <source>
        <dbReference type="ARBA" id="ARBA00022679"/>
    </source>
</evidence>
<dbReference type="AlphaFoldDB" id="M1Y225"/>
<dbReference type="EMBL" id="HF582854">
    <property type="protein sequence ID" value="CCQ36513.1"/>
    <property type="molecule type" value="Genomic_DNA"/>
</dbReference>
<dbReference type="InterPro" id="IPR016181">
    <property type="entry name" value="Acyl_CoA_acyltransferase"/>
</dbReference>
<keyword evidence="5" id="KW-1185">Reference proteome</keyword>
<dbReference type="eggNOG" id="arCOG00837">
    <property type="taxonomic scope" value="Archaea"/>
</dbReference>
<feature type="domain" description="N-acetyltransferase" evidence="3">
    <location>
        <begin position="1"/>
        <end position="134"/>
    </location>
</feature>
<organism evidence="4 5">
    <name type="scientific">Natronomonas moolapensis (strain DSM 18674 / CECT 7526 / JCM 14361 / 8.8.11)</name>
    <dbReference type="NCBI Taxonomy" id="268739"/>
    <lineage>
        <taxon>Archaea</taxon>
        <taxon>Methanobacteriati</taxon>
        <taxon>Methanobacteriota</taxon>
        <taxon>Stenosarchaea group</taxon>
        <taxon>Halobacteria</taxon>
        <taxon>Halobacteriales</taxon>
        <taxon>Natronomonadaceae</taxon>
        <taxon>Natronomonas</taxon>
    </lineage>
</organism>
<keyword evidence="2 4" id="KW-0012">Acyltransferase</keyword>
<dbReference type="STRING" id="268739.Nmlp_2345"/>
<dbReference type="KEGG" id="nmo:Nmlp_2345"/>
<dbReference type="Pfam" id="PF13508">
    <property type="entry name" value="Acetyltransf_7"/>
    <property type="match status" value="1"/>
</dbReference>
<dbReference type="OrthoDB" id="87545at2157"/>
<dbReference type="CDD" id="cd04301">
    <property type="entry name" value="NAT_SF"/>
    <property type="match status" value="1"/>
</dbReference>
<gene>
    <name evidence="4" type="ordered locus">Nmlp_2345</name>
</gene>
<sequence>MIRAMTTVDRPAVRRLQDHLAYADPDLVGAAVTGPFLGRVAVDGDRVVGYAIALPARSTALSELVVAPHARETGHGRALVESVASDNTERIVVTTPVERESARRFYDAIGFELDARRPGFYADGADALRLVRRQ</sequence>
<keyword evidence="1 4" id="KW-0808">Transferase</keyword>
<dbReference type="Proteomes" id="UP000011867">
    <property type="component" value="Chromosome"/>
</dbReference>
<evidence type="ECO:0000259" key="3">
    <source>
        <dbReference type="PROSITE" id="PS51186"/>
    </source>
</evidence>